<evidence type="ECO:0000256" key="4">
    <source>
        <dbReference type="ARBA" id="ARBA00038054"/>
    </source>
</evidence>
<evidence type="ECO:0000256" key="2">
    <source>
        <dbReference type="ARBA" id="ARBA00022630"/>
    </source>
</evidence>
<dbReference type="SUPFAM" id="SSF50475">
    <property type="entry name" value="FMN-binding split barrel"/>
    <property type="match status" value="1"/>
</dbReference>
<dbReference type="InterPro" id="IPR002563">
    <property type="entry name" value="Flavin_Rdtase-like_dom"/>
</dbReference>
<comment type="cofactor">
    <cofactor evidence="1">
        <name>FMN</name>
        <dbReference type="ChEBI" id="CHEBI:58210"/>
    </cofactor>
</comment>
<dbReference type="GO" id="GO:0010181">
    <property type="term" value="F:FMN binding"/>
    <property type="evidence" value="ECO:0007669"/>
    <property type="project" value="InterPro"/>
</dbReference>
<evidence type="ECO:0000256" key="1">
    <source>
        <dbReference type="ARBA" id="ARBA00001917"/>
    </source>
</evidence>
<dbReference type="InterPro" id="IPR012349">
    <property type="entry name" value="Split_barrel_FMN-bd"/>
</dbReference>
<accession>A0A521CCR4</accession>
<dbReference type="PANTHER" id="PTHR33798:SF5">
    <property type="entry name" value="FLAVIN REDUCTASE LIKE DOMAIN-CONTAINING PROTEIN"/>
    <property type="match status" value="1"/>
</dbReference>
<comment type="similarity">
    <text evidence="4">Belongs to the flavoredoxin family.</text>
</comment>
<reference evidence="6 7" key="1">
    <citation type="submission" date="2017-05" db="EMBL/GenBank/DDBJ databases">
        <authorList>
            <person name="Varghese N."/>
            <person name="Submissions S."/>
        </authorList>
    </citation>
    <scope>NUCLEOTIDE SEQUENCE [LARGE SCALE GENOMIC DNA]</scope>
    <source>
        <strain evidence="6 7">DSM 21985</strain>
    </source>
</reference>
<dbReference type="AlphaFoldDB" id="A0A521CCR4"/>
<dbReference type="SMART" id="SM00903">
    <property type="entry name" value="Flavin_Reduct"/>
    <property type="match status" value="1"/>
</dbReference>
<keyword evidence="2" id="KW-0285">Flavoprotein</keyword>
<dbReference type="Gene3D" id="2.30.110.10">
    <property type="entry name" value="Electron Transport, Fmn-binding Protein, Chain A"/>
    <property type="match status" value="1"/>
</dbReference>
<name>A0A521CCR4_9BACT</name>
<evidence type="ECO:0000259" key="5">
    <source>
        <dbReference type="SMART" id="SM00903"/>
    </source>
</evidence>
<organism evidence="6 7">
    <name type="scientific">Gracilimonas mengyeensis</name>
    <dbReference type="NCBI Taxonomy" id="1302730"/>
    <lineage>
        <taxon>Bacteria</taxon>
        <taxon>Pseudomonadati</taxon>
        <taxon>Balneolota</taxon>
        <taxon>Balneolia</taxon>
        <taxon>Balneolales</taxon>
        <taxon>Balneolaceae</taxon>
        <taxon>Gracilimonas</taxon>
    </lineage>
</organism>
<evidence type="ECO:0000313" key="7">
    <source>
        <dbReference type="Proteomes" id="UP000317557"/>
    </source>
</evidence>
<evidence type="ECO:0000313" key="6">
    <source>
        <dbReference type="EMBL" id="SMO57213.1"/>
    </source>
</evidence>
<dbReference type="GO" id="GO:0016646">
    <property type="term" value="F:oxidoreductase activity, acting on the CH-NH group of donors, NAD or NADP as acceptor"/>
    <property type="evidence" value="ECO:0007669"/>
    <property type="project" value="UniProtKB-ARBA"/>
</dbReference>
<gene>
    <name evidence="6" type="ORF">SAMN06265219_10539</name>
</gene>
<dbReference type="Pfam" id="PF01613">
    <property type="entry name" value="Flavin_Reduct"/>
    <property type="match status" value="1"/>
</dbReference>
<proteinExistence type="inferred from homology"/>
<dbReference type="RefSeq" id="WP_142453871.1">
    <property type="nucleotide sequence ID" value="NZ_FXTP01000005.1"/>
</dbReference>
<keyword evidence="3" id="KW-0288">FMN</keyword>
<dbReference type="EMBL" id="FXTP01000005">
    <property type="protein sequence ID" value="SMO57213.1"/>
    <property type="molecule type" value="Genomic_DNA"/>
</dbReference>
<feature type="domain" description="Flavin reductase like" evidence="5">
    <location>
        <begin position="19"/>
        <end position="176"/>
    </location>
</feature>
<dbReference type="Proteomes" id="UP000317557">
    <property type="component" value="Unassembled WGS sequence"/>
</dbReference>
<protein>
    <submittedName>
        <fullName evidence="6">NADH-FMN oxidoreductase RutF, flavin reductase (DIM6/NTAB) family</fullName>
    </submittedName>
</protein>
<dbReference type="OrthoDB" id="9794638at2"/>
<evidence type="ECO:0000256" key="3">
    <source>
        <dbReference type="ARBA" id="ARBA00022643"/>
    </source>
</evidence>
<sequence>MIIEQSEFSEREIAKLVKGTVVPRPIAWISSQGKTGVPNLAPFSYFNVISHDPVLFMIAIGQGYKVGKDGDKDTLANIKESGDFVINMVSAKQAEQMQISSSIYPKEESEFERAGLTPVDSRLVSAPRVDEALISMECKLERVMQLGDFNQVIGELVCYHIKDEVYLAGEKVNYDEYDPIGRLAANYTYVRDLFFPGE</sequence>
<dbReference type="PANTHER" id="PTHR33798">
    <property type="entry name" value="FLAVOPROTEIN OXYGENASE"/>
    <property type="match status" value="1"/>
</dbReference>
<keyword evidence="7" id="KW-1185">Reference proteome</keyword>